<dbReference type="RefSeq" id="WP_012933685.1">
    <property type="nucleotide sequence ID" value="NC_013739.1"/>
</dbReference>
<protein>
    <submittedName>
        <fullName evidence="4">5-oxoprolinase (ATP-hydrolyzing)</fullName>
        <ecNumber evidence="4">3.5.2.9</ecNumber>
    </submittedName>
</protein>
<feature type="domain" description="Hydantoinase/oxoprolinase N-terminal" evidence="2">
    <location>
        <begin position="10"/>
        <end position="182"/>
    </location>
</feature>
<feature type="domain" description="Hydantoinase A/oxoprolinase" evidence="1">
    <location>
        <begin position="204"/>
        <end position="491"/>
    </location>
</feature>
<dbReference type="GO" id="GO:0005829">
    <property type="term" value="C:cytosol"/>
    <property type="evidence" value="ECO:0007669"/>
    <property type="project" value="TreeGrafter"/>
</dbReference>
<organism evidence="4 5">
    <name type="scientific">Conexibacter woesei (strain DSM 14684 / CCUG 47730 / CIP 108061 / JCM 11494 / NBRC 100937 / ID131577)</name>
    <dbReference type="NCBI Taxonomy" id="469383"/>
    <lineage>
        <taxon>Bacteria</taxon>
        <taxon>Bacillati</taxon>
        <taxon>Actinomycetota</taxon>
        <taxon>Thermoleophilia</taxon>
        <taxon>Solirubrobacterales</taxon>
        <taxon>Conexibacteraceae</taxon>
        <taxon>Conexibacter</taxon>
    </lineage>
</organism>
<dbReference type="SUPFAM" id="SSF53067">
    <property type="entry name" value="Actin-like ATPase domain"/>
    <property type="match status" value="1"/>
</dbReference>
<dbReference type="GO" id="GO:0017168">
    <property type="term" value="F:5-oxoprolinase (ATP-hydrolyzing) activity"/>
    <property type="evidence" value="ECO:0007669"/>
    <property type="project" value="UniProtKB-EC"/>
</dbReference>
<reference evidence="5" key="2">
    <citation type="submission" date="2010-01" db="EMBL/GenBank/DDBJ databases">
        <title>The complete genome of Conexibacter woesei DSM 14684.</title>
        <authorList>
            <consortium name="US DOE Joint Genome Institute (JGI-PGF)"/>
            <person name="Lucas S."/>
            <person name="Copeland A."/>
            <person name="Lapidus A."/>
            <person name="Glavina del Rio T."/>
            <person name="Dalin E."/>
            <person name="Tice H."/>
            <person name="Bruce D."/>
            <person name="Goodwin L."/>
            <person name="Pitluck S."/>
            <person name="Kyrpides N."/>
            <person name="Mavromatis K."/>
            <person name="Ivanova N."/>
            <person name="Mikhailova N."/>
            <person name="Chertkov O."/>
            <person name="Brettin T."/>
            <person name="Detter J.C."/>
            <person name="Han C."/>
            <person name="Larimer F."/>
            <person name="Land M."/>
            <person name="Hauser L."/>
            <person name="Markowitz V."/>
            <person name="Cheng J.-F."/>
            <person name="Hugenholtz P."/>
            <person name="Woyke T."/>
            <person name="Wu D."/>
            <person name="Pukall R."/>
            <person name="Steenblock K."/>
            <person name="Schneider S."/>
            <person name="Klenk H.-P."/>
            <person name="Eisen J.A."/>
        </authorList>
    </citation>
    <scope>NUCLEOTIDE SEQUENCE [LARGE SCALE GENOMIC DNA]</scope>
    <source>
        <strain evidence="5">DSM 14684 / CIP 108061 / JCM 11494 / NBRC 100937 / ID131577</strain>
    </source>
</reference>
<evidence type="ECO:0000259" key="1">
    <source>
        <dbReference type="Pfam" id="PF01968"/>
    </source>
</evidence>
<dbReference type="EC" id="3.5.2.9" evidence="4"/>
<dbReference type="STRING" id="469383.Cwoe_2209"/>
<dbReference type="InterPro" id="IPR049517">
    <property type="entry name" value="ACX-like_C"/>
</dbReference>
<dbReference type="PANTHER" id="PTHR11365">
    <property type="entry name" value="5-OXOPROLINASE RELATED"/>
    <property type="match status" value="1"/>
</dbReference>
<dbReference type="AlphaFoldDB" id="D3F5G7"/>
<dbReference type="GO" id="GO:0006749">
    <property type="term" value="P:glutathione metabolic process"/>
    <property type="evidence" value="ECO:0007669"/>
    <property type="project" value="TreeGrafter"/>
</dbReference>
<dbReference type="Pfam" id="PF01968">
    <property type="entry name" value="Hydantoinase_A"/>
    <property type="match status" value="1"/>
</dbReference>
<feature type="domain" description="Acetophenone carboxylase-like C-terminal" evidence="3">
    <location>
        <begin position="503"/>
        <end position="678"/>
    </location>
</feature>
<dbReference type="HOGENOM" id="CLU_002157_1_2_11"/>
<dbReference type="InterPro" id="IPR002821">
    <property type="entry name" value="Hydantoinase_A"/>
</dbReference>
<sequence>MREMGSGAARVAIDVGGTFVDFVAVDEAGNVTVDKQPATPARLVEEIVTGLERLPIRLDGLGGLFHGTTVAINAVVQRRGARVGLLTTSGFRDVLEIGRGSRPNIYDPLYRPPAPLVPRHLRREVPERLAHDGSVVVPLDLDAVDREADALVAAGAESIAVCFLNSYVDATHERRAVERIRERHPQIRVQASVEATNEWHEFERTSTAVLNAYVQPLMDRYISSLAETLRQRGLRRPLAVMQSNGGVMSGERAALQPIRTLESGPAGGVIGARALARELGLPNVICADVGGTTYDVALIEDGEIIERTEVEVEGRPVVGSAIDIVSIGAGGGSIASLDALGGVTVGPRSAGADPGPACFGLGGTEPTVTDCQVVLGRIDPRRFLGARMQLDLEAARTAISAHVAEPTGVGVETAASGVLALAETNMTYAIRAVTVERGLDPRDFAMVSYGGGGGMFAAAIAQELEVPVVVVPRAAANFSAWGILTSDYREDVARTKTRLLDEQAAAAFAADARELRAEATRTLAGYGFEATAVDVTLRADARYAGQDHTITVAVEPGWLDRPRELVAGVRERFVAAHKQLYGHGADDAPLELVTCRCRANGLVTPVRSVSAAPGDGADAVPAEHRDVCFGAGDGFVSTPVYERDQLSGGAEISGPAVVEEWTTTTLIPPGWTAAADRLGNLVLRHQEAAA</sequence>
<gene>
    <name evidence="4" type="ordered locus">Cwoe_2209</name>
</gene>
<dbReference type="eggNOG" id="COG0145">
    <property type="taxonomic scope" value="Bacteria"/>
</dbReference>
<evidence type="ECO:0000313" key="5">
    <source>
        <dbReference type="Proteomes" id="UP000008229"/>
    </source>
</evidence>
<reference evidence="4 5" key="1">
    <citation type="journal article" date="2010" name="Stand. Genomic Sci.">
        <title>Complete genome sequence of Conexibacter woesei type strain (ID131577).</title>
        <authorList>
            <person name="Pukall R."/>
            <person name="Lapidus A."/>
            <person name="Glavina Del Rio T."/>
            <person name="Copeland A."/>
            <person name="Tice H."/>
            <person name="Cheng J.-F."/>
            <person name="Lucas S."/>
            <person name="Chen F."/>
            <person name="Nolan M."/>
            <person name="Bruce D."/>
            <person name="Goodwin L."/>
            <person name="Pitluck S."/>
            <person name="Mavromatis K."/>
            <person name="Ivanova N."/>
            <person name="Ovchinnikova G."/>
            <person name="Pati A."/>
            <person name="Chen A."/>
            <person name="Palaniappan K."/>
            <person name="Land M."/>
            <person name="Hauser L."/>
            <person name="Chang Y.-J."/>
            <person name="Jeffries C.D."/>
            <person name="Chain P."/>
            <person name="Meincke L."/>
            <person name="Sims D."/>
            <person name="Brettin T."/>
            <person name="Detter J.C."/>
            <person name="Rohde M."/>
            <person name="Goeker M."/>
            <person name="Bristow J."/>
            <person name="Eisen J.A."/>
            <person name="Markowitz V."/>
            <person name="Kyrpides N.C."/>
            <person name="Klenk H.-P."/>
            <person name="Hugenholtz P."/>
        </authorList>
    </citation>
    <scope>NUCLEOTIDE SEQUENCE [LARGE SCALE GENOMIC DNA]</scope>
    <source>
        <strain evidence="5">DSM 14684 / CIP 108061 / JCM 11494 / NBRC 100937 / ID131577</strain>
    </source>
</reference>
<dbReference type="KEGG" id="cwo:Cwoe_2209"/>
<dbReference type="Pfam" id="PF05378">
    <property type="entry name" value="Hydant_A_N"/>
    <property type="match status" value="1"/>
</dbReference>
<dbReference type="OrthoDB" id="9768323at2"/>
<dbReference type="Pfam" id="PF19278">
    <property type="entry name" value="Hydant_A_C"/>
    <property type="match status" value="1"/>
</dbReference>
<dbReference type="InterPro" id="IPR043129">
    <property type="entry name" value="ATPase_NBD"/>
</dbReference>
<accession>D3F5G7</accession>
<dbReference type="InterPro" id="IPR045079">
    <property type="entry name" value="Oxoprolinase-like"/>
</dbReference>
<dbReference type="Proteomes" id="UP000008229">
    <property type="component" value="Chromosome"/>
</dbReference>
<proteinExistence type="predicted"/>
<evidence type="ECO:0000259" key="3">
    <source>
        <dbReference type="Pfam" id="PF19278"/>
    </source>
</evidence>
<dbReference type="PANTHER" id="PTHR11365:SF23">
    <property type="entry name" value="HYPOTHETICAL 5-OXOPROLINASE (EUROFUNG)-RELATED"/>
    <property type="match status" value="1"/>
</dbReference>
<evidence type="ECO:0000313" key="4">
    <source>
        <dbReference type="EMBL" id="ADB50634.1"/>
    </source>
</evidence>
<dbReference type="EMBL" id="CP001854">
    <property type="protein sequence ID" value="ADB50634.1"/>
    <property type="molecule type" value="Genomic_DNA"/>
</dbReference>
<evidence type="ECO:0000259" key="2">
    <source>
        <dbReference type="Pfam" id="PF05378"/>
    </source>
</evidence>
<keyword evidence="5" id="KW-1185">Reference proteome</keyword>
<keyword evidence="4" id="KW-0378">Hydrolase</keyword>
<name>D3F5G7_CONWI</name>
<dbReference type="InterPro" id="IPR008040">
    <property type="entry name" value="Hydant_A_N"/>
</dbReference>